<evidence type="ECO:0000313" key="1">
    <source>
        <dbReference type="EMBL" id="TGY78940.1"/>
    </source>
</evidence>
<dbReference type="Proteomes" id="UP000306319">
    <property type="component" value="Unassembled WGS sequence"/>
</dbReference>
<sequence length="402" mass="44778">MKIEMINKKFGSYAKRLLKVRWLALLTFAVAIVGGIVGLKHLVVETSFDDYFVEGDPMLIKTDEFKAHFGNDYFIGVLTECDNHFTPEALTTLRALSNELLDSISYVDKITSLTDIEFLVGNDEGMAIEQIVPDVIPTDKAGLDSIRTLAYSKPEIARKLVSKDGRLSWIMVKLRPFPEDSVWKKEGTIAPDLITGAEVEKIISKSCYAQLNPKATGMPFVNQQKMKFIGEDMKRMVLIALAISIIVMLIATRSWQGIIAPFISTFGGLTLTFGVAGWLGLYVDSATTMIPVMLAFAVSIAYNIHIFSFFKQRMRLHGQRKGAVIETIEETGWPTFFCGMTTIVSLLSFLAVNIRPVKAIGVNTSLCVLFVLVTLYHHSSSCLSTPLIRGLYPFRGWNIHTL</sequence>
<evidence type="ECO:0000313" key="2">
    <source>
        <dbReference type="Proteomes" id="UP000306319"/>
    </source>
</evidence>
<proteinExistence type="predicted"/>
<dbReference type="EMBL" id="SRYB01000009">
    <property type="protein sequence ID" value="TGY78940.1"/>
    <property type="molecule type" value="Genomic_DNA"/>
</dbReference>
<gene>
    <name evidence="1" type="ORF">E5331_07690</name>
</gene>
<organism evidence="1 2">
    <name type="scientific">Lepagella muris</name>
    <dbReference type="NCBI Taxonomy" id="3032870"/>
    <lineage>
        <taxon>Bacteria</taxon>
        <taxon>Pseudomonadati</taxon>
        <taxon>Bacteroidota</taxon>
        <taxon>Bacteroidia</taxon>
        <taxon>Bacteroidales</taxon>
        <taxon>Muribaculaceae</taxon>
        <taxon>Lepagella</taxon>
    </lineage>
</organism>
<comment type="caution">
    <text evidence="1">The sequence shown here is derived from an EMBL/GenBank/DDBJ whole genome shotgun (WGS) entry which is preliminary data.</text>
</comment>
<name>A0AC61RGZ2_9BACT</name>
<accession>A0AC61RGZ2</accession>
<keyword evidence="2" id="KW-1185">Reference proteome</keyword>
<protein>
    <submittedName>
        <fullName evidence="1">Uncharacterized protein</fullName>
    </submittedName>
</protein>
<reference evidence="1" key="1">
    <citation type="submission" date="2019-04" db="EMBL/GenBank/DDBJ databases">
        <title>Microbes associate with the intestines of laboratory mice.</title>
        <authorList>
            <person name="Navarre W."/>
            <person name="Wong E."/>
            <person name="Huang K."/>
            <person name="Tropini C."/>
            <person name="Ng K."/>
            <person name="Yu B."/>
        </authorList>
    </citation>
    <scope>NUCLEOTIDE SEQUENCE</scope>
    <source>
        <strain evidence="1">NM04_E33</strain>
    </source>
</reference>